<dbReference type="PANTHER" id="PTHR30047:SF7">
    <property type="entry name" value="HIGH-AFFINITY CHOLINE TRANSPORT PROTEIN"/>
    <property type="match status" value="1"/>
</dbReference>
<evidence type="ECO:0000313" key="10">
    <source>
        <dbReference type="Proteomes" id="UP000244930"/>
    </source>
</evidence>
<gene>
    <name evidence="9" type="ORF">CEW83_06520</name>
</gene>
<comment type="subcellular location">
    <subcellularLocation>
        <location evidence="1">Cell membrane</location>
        <topology evidence="1">Multi-pass membrane protein</topology>
    </subcellularLocation>
</comment>
<evidence type="ECO:0000256" key="8">
    <source>
        <dbReference type="SAM" id="Phobius"/>
    </source>
</evidence>
<feature type="transmembrane region" description="Helical" evidence="8">
    <location>
        <begin position="210"/>
        <end position="233"/>
    </location>
</feature>
<evidence type="ECO:0000256" key="3">
    <source>
        <dbReference type="ARBA" id="ARBA00022448"/>
    </source>
</evidence>
<dbReference type="KEGG" id="acom:CEW83_06520"/>
<dbReference type="GO" id="GO:0022857">
    <property type="term" value="F:transmembrane transporter activity"/>
    <property type="evidence" value="ECO:0007669"/>
    <property type="project" value="InterPro"/>
</dbReference>
<evidence type="ECO:0000256" key="2">
    <source>
        <dbReference type="ARBA" id="ARBA00005658"/>
    </source>
</evidence>
<sequence length="517" mass="55065">MREMSTTLPLPGESNARLMGLDFHKVIFPVSVAFIVATVALALNDPAAFGANLEATKGWILKHCDWFIMIMGNLFVLLCVALAISPLGKIRLGGKDARPEYGMLSWFSMLFAAGMGVGLLYWGVAEPVAAYTAWWKTPLNIAANTPEAVHGAMGSTLFHWGLHPWAIYLSTALIVGYFSYNKGLPFSLSSALKPLIGNAYKGPIGHAVDVFTVVLTTFGLSTSLGLGAMQATAGIHHVLGTPNDFTMQALFILAVCGIAAVSVWRGMDSGVKLLSNINMGLALLLLIFAVFGVGVGVFLSGMFSASADYVTMFVPLANWVDRPDTDWFQGWTVFYWAWWCTWGPLVGVFVAKVSKGRTIRQMVAVVMLVPTIVALFWFTAFGGGAIAQVAAGTGALAEGLKDVNMAIFQFLEVLPMSAITSLLVVFLLVIFMVTSVDSGALVVDNLAAGGIPETPVPQRVLWVGLIALVTMVLFVIGGDSALKGVQAGAVAMGLPFMALMLVLMIGFVKALLQDSHA</sequence>
<proteinExistence type="inferred from homology"/>
<evidence type="ECO:0000256" key="6">
    <source>
        <dbReference type="ARBA" id="ARBA00022989"/>
    </source>
</evidence>
<organism evidence="9 10">
    <name type="scientific">Parazoarcus communis</name>
    <dbReference type="NCBI Taxonomy" id="41977"/>
    <lineage>
        <taxon>Bacteria</taxon>
        <taxon>Pseudomonadati</taxon>
        <taxon>Pseudomonadota</taxon>
        <taxon>Betaproteobacteria</taxon>
        <taxon>Rhodocyclales</taxon>
        <taxon>Zoogloeaceae</taxon>
        <taxon>Parazoarcus</taxon>
    </lineage>
</organism>
<dbReference type="Proteomes" id="UP000244930">
    <property type="component" value="Chromosome"/>
</dbReference>
<dbReference type="GO" id="GO:0005886">
    <property type="term" value="C:plasma membrane"/>
    <property type="evidence" value="ECO:0007669"/>
    <property type="project" value="UniProtKB-SubCell"/>
</dbReference>
<dbReference type="InterPro" id="IPR000060">
    <property type="entry name" value="BCCT_transptr"/>
</dbReference>
<keyword evidence="5 8" id="KW-0812">Transmembrane</keyword>
<dbReference type="RefSeq" id="WP_108948626.1">
    <property type="nucleotide sequence ID" value="NZ_CP022187.1"/>
</dbReference>
<feature type="transmembrane region" description="Helical" evidence="8">
    <location>
        <begin position="162"/>
        <end position="180"/>
    </location>
</feature>
<keyword evidence="6 8" id="KW-1133">Transmembrane helix</keyword>
<dbReference type="InterPro" id="IPR018093">
    <property type="entry name" value="BCCT_CS"/>
</dbReference>
<feature type="transmembrane region" description="Helical" evidence="8">
    <location>
        <begin position="104"/>
        <end position="124"/>
    </location>
</feature>
<keyword evidence="10" id="KW-1185">Reference proteome</keyword>
<keyword evidence="4" id="KW-1003">Cell membrane</keyword>
<dbReference type="NCBIfam" id="TIGR00842">
    <property type="entry name" value="bcct"/>
    <property type="match status" value="1"/>
</dbReference>
<keyword evidence="3" id="KW-0813">Transport</keyword>
<dbReference type="Pfam" id="PF02028">
    <property type="entry name" value="BCCT"/>
    <property type="match status" value="1"/>
</dbReference>
<accession>A0A2U8GN41</accession>
<feature type="transmembrane region" description="Helical" evidence="8">
    <location>
        <begin position="489"/>
        <end position="512"/>
    </location>
</feature>
<keyword evidence="7 8" id="KW-0472">Membrane</keyword>
<feature type="transmembrane region" description="Helical" evidence="8">
    <location>
        <begin position="66"/>
        <end position="84"/>
    </location>
</feature>
<evidence type="ECO:0000256" key="5">
    <source>
        <dbReference type="ARBA" id="ARBA00022692"/>
    </source>
</evidence>
<feature type="transmembrane region" description="Helical" evidence="8">
    <location>
        <begin position="460"/>
        <end position="477"/>
    </location>
</feature>
<evidence type="ECO:0000256" key="1">
    <source>
        <dbReference type="ARBA" id="ARBA00004651"/>
    </source>
</evidence>
<evidence type="ECO:0000256" key="7">
    <source>
        <dbReference type="ARBA" id="ARBA00023136"/>
    </source>
</evidence>
<name>A0A2U8GN41_9RHOO</name>
<feature type="transmembrane region" description="Helical" evidence="8">
    <location>
        <begin position="407"/>
        <end position="431"/>
    </location>
</feature>
<evidence type="ECO:0000313" key="9">
    <source>
        <dbReference type="EMBL" id="AWI74918.1"/>
    </source>
</evidence>
<dbReference type="PANTHER" id="PTHR30047">
    <property type="entry name" value="HIGH-AFFINITY CHOLINE TRANSPORT PROTEIN-RELATED"/>
    <property type="match status" value="1"/>
</dbReference>
<feature type="transmembrane region" description="Helical" evidence="8">
    <location>
        <begin position="333"/>
        <end position="351"/>
    </location>
</feature>
<evidence type="ECO:0000256" key="4">
    <source>
        <dbReference type="ARBA" id="ARBA00022475"/>
    </source>
</evidence>
<protein>
    <submittedName>
        <fullName evidence="9">BCCT transporter</fullName>
    </submittedName>
</protein>
<feature type="transmembrane region" description="Helical" evidence="8">
    <location>
        <begin position="245"/>
        <end position="267"/>
    </location>
</feature>
<reference evidence="9 10" key="1">
    <citation type="submission" date="2017-06" db="EMBL/GenBank/DDBJ databases">
        <title>Azoarcus.</title>
        <authorList>
            <person name="Woo J.-H."/>
            <person name="Kim H.-S."/>
        </authorList>
    </citation>
    <scope>NUCLEOTIDE SEQUENCE [LARGE SCALE GENOMIC DNA]</scope>
    <source>
        <strain evidence="9 10">TSPY31</strain>
    </source>
</reference>
<feature type="transmembrane region" description="Helical" evidence="8">
    <location>
        <begin position="26"/>
        <end position="43"/>
    </location>
</feature>
<dbReference type="PROSITE" id="PS01303">
    <property type="entry name" value="BCCT"/>
    <property type="match status" value="1"/>
</dbReference>
<comment type="similarity">
    <text evidence="2">Belongs to the BCCT transporter (TC 2.A.15) family.</text>
</comment>
<feature type="transmembrane region" description="Helical" evidence="8">
    <location>
        <begin position="279"/>
        <end position="303"/>
    </location>
</feature>
<feature type="transmembrane region" description="Helical" evidence="8">
    <location>
        <begin position="363"/>
        <end position="387"/>
    </location>
</feature>
<dbReference type="AlphaFoldDB" id="A0A2U8GN41"/>
<dbReference type="EMBL" id="CP022187">
    <property type="protein sequence ID" value="AWI74918.1"/>
    <property type="molecule type" value="Genomic_DNA"/>
</dbReference>